<feature type="domain" description="DUF7638" evidence="1">
    <location>
        <begin position="137"/>
        <end position="243"/>
    </location>
</feature>
<dbReference type="Pfam" id="PF24644">
    <property type="entry name" value="DUF7638"/>
    <property type="match status" value="2"/>
</dbReference>
<name>A0A0M1P715_9BACL</name>
<feature type="domain" description="DUF7638" evidence="1">
    <location>
        <begin position="3"/>
        <end position="104"/>
    </location>
</feature>
<dbReference type="EMBL" id="LIUT01000001">
    <property type="protein sequence ID" value="KOR90197.1"/>
    <property type="molecule type" value="Genomic_DNA"/>
</dbReference>
<sequence length="307" mass="36397">MKKIRRSKIVEGTSIPGVICNGGQYFYIDVDIYEDGMTNCWELVDLKGLRNKIDSNWLTAIVPVGRNFSIHSLGSFQVKEAVWKFDQDSYYEHIGQTIRMMNPEFVNIYEVSEREQEQQEARRVAHSPQSTEFYVKSEMFYQTVEGDGFHIFMKYEGANYLIHMNVYQDGQVMIYNLPEEVQCNIDEASAWFQDGTLFTRFDGDIPIRILGLGEVTLSEPLYAAEIEEKFKELIDIHKKLNGEKSTHEECRDAYYLYLETPTEFYRENLREKYERVPEHERMYLGDMDSKDWDYQRILYRPDEKREV</sequence>
<dbReference type="OrthoDB" id="643483at2"/>
<evidence type="ECO:0000259" key="2">
    <source>
        <dbReference type="Pfam" id="PF24645"/>
    </source>
</evidence>
<organism evidence="3 4">
    <name type="scientific">Paenibacillus solani</name>
    <dbReference type="NCBI Taxonomy" id="1705565"/>
    <lineage>
        <taxon>Bacteria</taxon>
        <taxon>Bacillati</taxon>
        <taxon>Bacillota</taxon>
        <taxon>Bacilli</taxon>
        <taxon>Bacillales</taxon>
        <taxon>Paenibacillaceae</taxon>
        <taxon>Paenibacillus</taxon>
    </lineage>
</organism>
<dbReference type="InterPro" id="IPR056056">
    <property type="entry name" value="DUF7639"/>
</dbReference>
<comment type="caution">
    <text evidence="3">The sequence shown here is derived from an EMBL/GenBank/DDBJ whole genome shotgun (WGS) entry which is preliminary data.</text>
</comment>
<gene>
    <name evidence="3" type="ORF">AM231_14350</name>
</gene>
<evidence type="ECO:0000313" key="4">
    <source>
        <dbReference type="Proteomes" id="UP000036932"/>
    </source>
</evidence>
<dbReference type="Proteomes" id="UP000036932">
    <property type="component" value="Unassembled WGS sequence"/>
</dbReference>
<reference evidence="4" key="1">
    <citation type="submission" date="2015-08" db="EMBL/GenBank/DDBJ databases">
        <title>Genome sequencing project for genomic taxonomy and phylogenomics of Bacillus-like bacteria.</title>
        <authorList>
            <person name="Liu B."/>
            <person name="Wang J."/>
            <person name="Zhu Y."/>
            <person name="Liu G."/>
            <person name="Chen Q."/>
            <person name="Chen Z."/>
            <person name="Lan J."/>
            <person name="Che J."/>
            <person name="Ge C."/>
            <person name="Shi H."/>
            <person name="Pan Z."/>
            <person name="Liu X."/>
        </authorList>
    </citation>
    <scope>NUCLEOTIDE SEQUENCE [LARGE SCALE GENOMIC DNA]</scope>
    <source>
        <strain evidence="4">FJAT-22460</strain>
    </source>
</reference>
<feature type="domain" description="DUF7639" evidence="2">
    <location>
        <begin position="247"/>
        <end position="304"/>
    </location>
</feature>
<evidence type="ECO:0000259" key="1">
    <source>
        <dbReference type="Pfam" id="PF24644"/>
    </source>
</evidence>
<dbReference type="InterPro" id="IPR056055">
    <property type="entry name" value="DUF7638"/>
</dbReference>
<evidence type="ECO:0000313" key="3">
    <source>
        <dbReference type="EMBL" id="KOR90197.1"/>
    </source>
</evidence>
<accession>A0A0M1P715</accession>
<protein>
    <submittedName>
        <fullName evidence="3">Uncharacterized protein</fullName>
    </submittedName>
</protein>
<dbReference type="RefSeq" id="WP_054403144.1">
    <property type="nucleotide sequence ID" value="NZ_LIUT01000001.1"/>
</dbReference>
<keyword evidence="4" id="KW-1185">Reference proteome</keyword>
<dbReference type="Pfam" id="PF24645">
    <property type="entry name" value="DUF7639"/>
    <property type="match status" value="1"/>
</dbReference>
<proteinExistence type="predicted"/>
<dbReference type="PATRIC" id="fig|1705565.3.peg.4910"/>
<dbReference type="AlphaFoldDB" id="A0A0M1P715"/>